<dbReference type="RefSeq" id="WP_141645221.1">
    <property type="nucleotide sequence ID" value="NZ_VIFM01000114.1"/>
</dbReference>
<dbReference type="PANTHER" id="PTHR30600:SF4">
    <property type="entry name" value="CYTOCHROME C DOMAIN-CONTAINING PROTEIN"/>
    <property type="match status" value="1"/>
</dbReference>
<organism evidence="6 7">
    <name type="scientific">Myxococcus llanfairpwllgwyngyllgogerychwyrndrobwllllantysiliogogogochensis</name>
    <dbReference type="NCBI Taxonomy" id="2590453"/>
    <lineage>
        <taxon>Bacteria</taxon>
        <taxon>Pseudomonadati</taxon>
        <taxon>Myxococcota</taxon>
        <taxon>Myxococcia</taxon>
        <taxon>Myxococcales</taxon>
        <taxon>Cystobacterineae</taxon>
        <taxon>Myxococcaceae</taxon>
        <taxon>Myxococcus</taxon>
    </lineage>
</organism>
<evidence type="ECO:0000256" key="2">
    <source>
        <dbReference type="ARBA" id="ARBA00022723"/>
    </source>
</evidence>
<dbReference type="Gene3D" id="1.10.760.10">
    <property type="entry name" value="Cytochrome c-like domain"/>
    <property type="match status" value="1"/>
</dbReference>
<evidence type="ECO:0000256" key="4">
    <source>
        <dbReference type="PROSITE-ProRule" id="PRU00433"/>
    </source>
</evidence>
<dbReference type="EMBL" id="VIFM01000114">
    <property type="protein sequence ID" value="TQF13052.1"/>
    <property type="molecule type" value="Genomic_DNA"/>
</dbReference>
<dbReference type="PIRSF" id="PIRSF028099">
    <property type="entry name" value="DUF1111"/>
    <property type="match status" value="1"/>
</dbReference>
<dbReference type="PANTHER" id="PTHR30600">
    <property type="entry name" value="CYTOCHROME C PEROXIDASE-RELATED"/>
    <property type="match status" value="1"/>
</dbReference>
<dbReference type="Pfam" id="PF06537">
    <property type="entry name" value="DHOR"/>
    <property type="match status" value="2"/>
</dbReference>
<accession>A0A540WVK8</accession>
<dbReference type="GO" id="GO:0009055">
    <property type="term" value="F:electron transfer activity"/>
    <property type="evidence" value="ECO:0007669"/>
    <property type="project" value="InterPro"/>
</dbReference>
<keyword evidence="7" id="KW-1185">Reference proteome</keyword>
<comment type="caution">
    <text evidence="6">The sequence shown here is derived from an EMBL/GenBank/DDBJ whole genome shotgun (WGS) entry which is preliminary data.</text>
</comment>
<dbReference type="OrthoDB" id="9805202at2"/>
<dbReference type="InterPro" id="IPR010538">
    <property type="entry name" value="DHOR"/>
</dbReference>
<dbReference type="SUPFAM" id="SSF46626">
    <property type="entry name" value="Cytochrome c"/>
    <property type="match status" value="1"/>
</dbReference>
<keyword evidence="2 4" id="KW-0479">Metal-binding</keyword>
<dbReference type="Proteomes" id="UP000315369">
    <property type="component" value="Unassembled WGS sequence"/>
</dbReference>
<dbReference type="GO" id="GO:0046872">
    <property type="term" value="F:metal ion binding"/>
    <property type="evidence" value="ECO:0007669"/>
    <property type="project" value="UniProtKB-KW"/>
</dbReference>
<proteinExistence type="predicted"/>
<dbReference type="GO" id="GO:0020037">
    <property type="term" value="F:heme binding"/>
    <property type="evidence" value="ECO:0007669"/>
    <property type="project" value="InterPro"/>
</dbReference>
<keyword evidence="3 4" id="KW-0408">Iron</keyword>
<evidence type="ECO:0000256" key="1">
    <source>
        <dbReference type="ARBA" id="ARBA00022617"/>
    </source>
</evidence>
<keyword evidence="1 4" id="KW-0349">Heme</keyword>
<feature type="domain" description="Cytochrome c" evidence="5">
    <location>
        <begin position="331"/>
        <end position="464"/>
    </location>
</feature>
<feature type="domain" description="Cytochrome c" evidence="5">
    <location>
        <begin position="76"/>
        <end position="321"/>
    </location>
</feature>
<evidence type="ECO:0000313" key="6">
    <source>
        <dbReference type="EMBL" id="TQF13052.1"/>
    </source>
</evidence>
<dbReference type="PROSITE" id="PS51007">
    <property type="entry name" value="CYTC"/>
    <property type="match status" value="2"/>
</dbReference>
<evidence type="ECO:0000313" key="7">
    <source>
        <dbReference type="Proteomes" id="UP000315369"/>
    </source>
</evidence>
<dbReference type="InterPro" id="IPR051395">
    <property type="entry name" value="Cytochrome_c_Peroxidase/MauG"/>
</dbReference>
<name>A0A540WVK8_9BACT</name>
<reference evidence="6 7" key="1">
    <citation type="submission" date="2019-06" db="EMBL/GenBank/DDBJ databases">
        <authorList>
            <person name="Livingstone P."/>
            <person name="Whitworth D."/>
        </authorList>
    </citation>
    <scope>NUCLEOTIDE SEQUENCE [LARGE SCALE GENOMIC DNA]</scope>
    <source>
        <strain evidence="6 7">AM401</strain>
    </source>
</reference>
<dbReference type="AlphaFoldDB" id="A0A540WVK8"/>
<dbReference type="GO" id="GO:0004130">
    <property type="term" value="F:cytochrome-c peroxidase activity"/>
    <property type="evidence" value="ECO:0007669"/>
    <property type="project" value="TreeGrafter"/>
</dbReference>
<dbReference type="InterPro" id="IPR009056">
    <property type="entry name" value="Cyt_c-like_dom"/>
</dbReference>
<protein>
    <submittedName>
        <fullName evidence="6">C-type cytochrome</fullName>
    </submittedName>
</protein>
<evidence type="ECO:0000259" key="5">
    <source>
        <dbReference type="PROSITE" id="PS51007"/>
    </source>
</evidence>
<dbReference type="InterPro" id="IPR036909">
    <property type="entry name" value="Cyt_c-like_dom_sf"/>
</dbReference>
<evidence type="ECO:0000256" key="3">
    <source>
        <dbReference type="ARBA" id="ARBA00023004"/>
    </source>
</evidence>
<sequence length="464" mass="50542">MSRRLYLLGIPLGALVLTAVWAQAGRRPLPPPLVLGQLALALEPGEELPGGAATVTEAGRNAFGRSPPNMDRARWPEFHLGKRVFDRDWSDPGHGPGLGPLFSSNSCMGCHVKDGRGRPPLSPSEPLVSLAFQLGSPTGPGPHPVYGEQLDLHHLGQARGEGSVEVGHEELTGTFATGEPYSLLRPAYRFKDLTRGPLEDGTPFSPRVSPANFGLGLLEAIPEETLLALADPEDRDGDGISGRPNQVEDVKERRTRMGRFGWKANQPTLLQQVTHALVADMGLTNELYPRAQEPEGVPAAATPDVKDYDLERLVFYTRLLAVPKRRDWDAPGVLRGKAVFRAIGCASCHVDRPMETEEVAGFPELSRQRIFPYSDLLLHDMGEALADGRPDGLATGQEWRTPPLWGIGLTATVSGHTRFLHDGRARNLEEAVLWHGGEAAPAQERYTRLVLEDRQALLAFLGSL</sequence>
<gene>
    <name evidence="6" type="ORF">FJV41_25860</name>
</gene>